<accession>A0A8H5LM62</accession>
<sequence>MITGLELSSTQDKYKASIDGVEYMIHDTPSVIPSSVPRTTAKLRKQAGNLGLILFCVRGRLKESTKQVLKKLKSSFKGKLAWVVVITGLENESNMDSWWDRNRSAFDSYKMTFDDHACVTAIKGKRNYFQSEFDASTKKIKDIIKKWCSLDTITLEHKRSGLLALLGHFLHPSGWRPVNELSPSASSRLIEIVAKSEIRKQLNEIARKDSNLKLQDNSDKWLYKKGKSSIRVTHVSSPNGDHTDSKALVFVYDADDSPSSSLAIIPQQLNTTSKVIIVIGITGIGHPRKVSVREGYDRAKGLSRKAEFIERTQMDSSTLEEIFDFVVKKI</sequence>
<dbReference type="OrthoDB" id="8954335at2759"/>
<proteinExistence type="predicted"/>
<dbReference type="Proteomes" id="UP000559256">
    <property type="component" value="Unassembled WGS sequence"/>
</dbReference>
<organism evidence="1 2">
    <name type="scientific">Tetrapyrgos nigripes</name>
    <dbReference type="NCBI Taxonomy" id="182062"/>
    <lineage>
        <taxon>Eukaryota</taxon>
        <taxon>Fungi</taxon>
        <taxon>Dikarya</taxon>
        <taxon>Basidiomycota</taxon>
        <taxon>Agaricomycotina</taxon>
        <taxon>Agaricomycetes</taxon>
        <taxon>Agaricomycetidae</taxon>
        <taxon>Agaricales</taxon>
        <taxon>Marasmiineae</taxon>
        <taxon>Marasmiaceae</taxon>
        <taxon>Tetrapyrgos</taxon>
    </lineage>
</organism>
<comment type="caution">
    <text evidence="1">The sequence shown here is derived from an EMBL/GenBank/DDBJ whole genome shotgun (WGS) entry which is preliminary data.</text>
</comment>
<name>A0A8H5LM62_9AGAR</name>
<gene>
    <name evidence="1" type="ORF">D9758_009619</name>
</gene>
<protein>
    <submittedName>
        <fullName evidence="1">Uncharacterized protein</fullName>
    </submittedName>
</protein>
<keyword evidence="2" id="KW-1185">Reference proteome</keyword>
<dbReference type="EMBL" id="JAACJM010000038">
    <property type="protein sequence ID" value="KAF5362645.1"/>
    <property type="molecule type" value="Genomic_DNA"/>
</dbReference>
<evidence type="ECO:0000313" key="1">
    <source>
        <dbReference type="EMBL" id="KAF5362645.1"/>
    </source>
</evidence>
<dbReference type="AlphaFoldDB" id="A0A8H5LM62"/>
<reference evidence="1 2" key="1">
    <citation type="journal article" date="2020" name="ISME J.">
        <title>Uncovering the hidden diversity of litter-decomposition mechanisms in mushroom-forming fungi.</title>
        <authorList>
            <person name="Floudas D."/>
            <person name="Bentzer J."/>
            <person name="Ahren D."/>
            <person name="Johansson T."/>
            <person name="Persson P."/>
            <person name="Tunlid A."/>
        </authorList>
    </citation>
    <scope>NUCLEOTIDE SEQUENCE [LARGE SCALE GENOMIC DNA]</scope>
    <source>
        <strain evidence="1 2">CBS 291.85</strain>
    </source>
</reference>
<evidence type="ECO:0000313" key="2">
    <source>
        <dbReference type="Proteomes" id="UP000559256"/>
    </source>
</evidence>